<evidence type="ECO:0008006" key="2">
    <source>
        <dbReference type="Google" id="ProtNLM"/>
    </source>
</evidence>
<dbReference type="EMBL" id="MZHU01000048">
    <property type="protein sequence ID" value="PRK64728.1"/>
    <property type="molecule type" value="Genomic_DNA"/>
</dbReference>
<accession>A0A2S9S0K4</accession>
<comment type="caution">
    <text evidence="1">The sequence shown here is derived from an EMBL/GenBank/DDBJ whole genome shotgun (WGS) entry which is preliminary data.</text>
</comment>
<gene>
    <name evidence="1" type="ORF">BV163_01266</name>
</gene>
<evidence type="ECO:0000313" key="1">
    <source>
        <dbReference type="EMBL" id="PRK64728.1"/>
    </source>
</evidence>
<dbReference type="AlphaFoldDB" id="A0A2S9S0K4"/>
<dbReference type="InterPro" id="IPR025915">
    <property type="entry name" value="Phage_gp49_66"/>
</dbReference>
<dbReference type="RefSeq" id="WP_013527615.1">
    <property type="nucleotide sequence ID" value="NZ_CP031244.1"/>
</dbReference>
<protein>
    <recommendedName>
        <fullName evidence="2">Phage protein</fullName>
    </recommendedName>
</protein>
<dbReference type="Pfam" id="PF21825">
    <property type="entry name" value="crAss001_48"/>
    <property type="match status" value="1"/>
</dbReference>
<reference evidence="1" key="1">
    <citation type="submission" date="2017-02" db="EMBL/GenBank/DDBJ databases">
        <title>Haemophilus influenzae in COPD genome sequencing project.</title>
        <authorList>
            <person name="Murphy T.F."/>
            <person name="Kong Y."/>
            <person name="Nadendla S."/>
            <person name="Tettelin H."/>
            <person name="Pettigrew M."/>
        </authorList>
    </citation>
    <scope>NUCLEOTIDE SEQUENCE [LARGE SCALE GENOMIC DNA]</scope>
    <source>
        <strain evidence="1">84P15H4</strain>
    </source>
</reference>
<dbReference type="InterPro" id="IPR054052">
    <property type="entry name" value="Y16Q-like"/>
</dbReference>
<sequence>MNSITEEFIKSQIANVEYHQLTGTTITIAVITLKSGFTVTGESACVDPNNFDVEIGNKIAYENAFDKLWQLFGFELKQKIGGDWVYRLHRERSELSERIDALKEFLNSKEIITICEHNVLKQQEKVMSQYLAILDARLAQI</sequence>
<dbReference type="Pfam" id="PF13876">
    <property type="entry name" value="Phage_gp49_66"/>
    <property type="match status" value="1"/>
</dbReference>
<name>A0A2S9S0K4_HAEIF</name>
<organism evidence="1">
    <name type="scientific">Haemophilus influenzae</name>
    <dbReference type="NCBI Taxonomy" id="727"/>
    <lineage>
        <taxon>Bacteria</taxon>
        <taxon>Pseudomonadati</taxon>
        <taxon>Pseudomonadota</taxon>
        <taxon>Gammaproteobacteria</taxon>
        <taxon>Pasteurellales</taxon>
        <taxon>Pasteurellaceae</taxon>
        <taxon>Haemophilus</taxon>
    </lineage>
</organism>
<proteinExistence type="predicted"/>